<dbReference type="Gramene" id="KFK40401">
    <property type="protein sequence ID" value="KFK40401"/>
    <property type="gene ID" value="AALP_AA3G368600"/>
</dbReference>
<accession>A0A087HE49</accession>
<dbReference type="Proteomes" id="UP000029120">
    <property type="component" value="Chromosome 3"/>
</dbReference>
<sequence length="33" mass="3786">MISFSAFVLSFSIFLNKCFATKGFFFSERVTVN</sequence>
<proteinExistence type="predicted"/>
<organism evidence="2 3">
    <name type="scientific">Arabis alpina</name>
    <name type="common">Alpine rock-cress</name>
    <dbReference type="NCBI Taxonomy" id="50452"/>
    <lineage>
        <taxon>Eukaryota</taxon>
        <taxon>Viridiplantae</taxon>
        <taxon>Streptophyta</taxon>
        <taxon>Embryophyta</taxon>
        <taxon>Tracheophyta</taxon>
        <taxon>Spermatophyta</taxon>
        <taxon>Magnoliopsida</taxon>
        <taxon>eudicotyledons</taxon>
        <taxon>Gunneridae</taxon>
        <taxon>Pentapetalae</taxon>
        <taxon>rosids</taxon>
        <taxon>malvids</taxon>
        <taxon>Brassicales</taxon>
        <taxon>Brassicaceae</taxon>
        <taxon>Arabideae</taxon>
        <taxon>Arabis</taxon>
    </lineage>
</organism>
<name>A0A087HE49_ARAAL</name>
<gene>
    <name evidence="2" type="ordered locus">AALP_Aa3g368600</name>
</gene>
<protein>
    <submittedName>
        <fullName evidence="2">Uncharacterized protein</fullName>
    </submittedName>
</protein>
<keyword evidence="3" id="KW-1185">Reference proteome</keyword>
<feature type="chain" id="PRO_5001823091" evidence="1">
    <location>
        <begin position="21"/>
        <end position="33"/>
    </location>
</feature>
<evidence type="ECO:0000313" key="2">
    <source>
        <dbReference type="EMBL" id="KFK40401.1"/>
    </source>
</evidence>
<evidence type="ECO:0000256" key="1">
    <source>
        <dbReference type="SAM" id="SignalP"/>
    </source>
</evidence>
<dbReference type="AlphaFoldDB" id="A0A087HE49"/>
<reference evidence="3" key="1">
    <citation type="journal article" date="2015" name="Nat. Plants">
        <title>Genome expansion of Arabis alpina linked with retrotransposition and reduced symmetric DNA methylation.</title>
        <authorList>
            <person name="Willing E.M."/>
            <person name="Rawat V."/>
            <person name="Mandakova T."/>
            <person name="Maumus F."/>
            <person name="James G.V."/>
            <person name="Nordstroem K.J."/>
            <person name="Becker C."/>
            <person name="Warthmann N."/>
            <person name="Chica C."/>
            <person name="Szarzynska B."/>
            <person name="Zytnicki M."/>
            <person name="Albani M.C."/>
            <person name="Kiefer C."/>
            <person name="Bergonzi S."/>
            <person name="Castaings L."/>
            <person name="Mateos J.L."/>
            <person name="Berns M.C."/>
            <person name="Bujdoso N."/>
            <person name="Piofczyk T."/>
            <person name="de Lorenzo L."/>
            <person name="Barrero-Sicilia C."/>
            <person name="Mateos I."/>
            <person name="Piednoel M."/>
            <person name="Hagmann J."/>
            <person name="Chen-Min-Tao R."/>
            <person name="Iglesias-Fernandez R."/>
            <person name="Schuster S.C."/>
            <person name="Alonso-Blanco C."/>
            <person name="Roudier F."/>
            <person name="Carbonero P."/>
            <person name="Paz-Ares J."/>
            <person name="Davis S.J."/>
            <person name="Pecinka A."/>
            <person name="Quesneville H."/>
            <person name="Colot V."/>
            <person name="Lysak M.A."/>
            <person name="Weigel D."/>
            <person name="Coupland G."/>
            <person name="Schneeberger K."/>
        </authorList>
    </citation>
    <scope>NUCLEOTIDE SEQUENCE [LARGE SCALE GENOMIC DNA]</scope>
    <source>
        <strain evidence="3">cv. Pajares</strain>
    </source>
</reference>
<feature type="signal peptide" evidence="1">
    <location>
        <begin position="1"/>
        <end position="20"/>
    </location>
</feature>
<evidence type="ECO:0000313" key="3">
    <source>
        <dbReference type="Proteomes" id="UP000029120"/>
    </source>
</evidence>
<dbReference type="EMBL" id="CM002871">
    <property type="protein sequence ID" value="KFK40401.1"/>
    <property type="molecule type" value="Genomic_DNA"/>
</dbReference>
<keyword evidence="1" id="KW-0732">Signal</keyword>